<dbReference type="InterPro" id="IPR029058">
    <property type="entry name" value="AB_hydrolase_fold"/>
</dbReference>
<sequence length="244" mass="28388">MSDNSIYYKRTIVKNELFSSFLQQNRPLRVYLPPGYNELLSYPVIYCQDGEQFFNFGRIATHMNRLIYDEGVEPALIVGVDVDTATRTSEYAPEGERFTAYCRFFAEELVPFIERNYPARPEAAERIAAGDSLGGTVSLHLALDYPDLFYKVLSLSGAFLQSTRDRLQRERDLSRLYMYMLIGLDEQEVKTERGTFDFLAENRKTKELLLERSSRLLYEEKPGKHLWGFWQNELPAAIKLMMKN</sequence>
<evidence type="ECO:0000313" key="2">
    <source>
        <dbReference type="Proteomes" id="UP000293142"/>
    </source>
</evidence>
<dbReference type="PANTHER" id="PTHR48098">
    <property type="entry name" value="ENTEROCHELIN ESTERASE-RELATED"/>
    <property type="match status" value="1"/>
</dbReference>
<dbReference type="InterPro" id="IPR000801">
    <property type="entry name" value="Esterase-like"/>
</dbReference>
<comment type="caution">
    <text evidence="1">The sequence shown here is derived from an EMBL/GenBank/DDBJ whole genome shotgun (WGS) entry which is preliminary data.</text>
</comment>
<keyword evidence="2" id="KW-1185">Reference proteome</keyword>
<name>A0A4Q9DWT8_9BACL</name>
<dbReference type="OrthoDB" id="9803578at2"/>
<dbReference type="InterPro" id="IPR050583">
    <property type="entry name" value="Mycobacterial_A85_antigen"/>
</dbReference>
<dbReference type="Proteomes" id="UP000293142">
    <property type="component" value="Unassembled WGS sequence"/>
</dbReference>
<dbReference type="SUPFAM" id="SSF53474">
    <property type="entry name" value="alpha/beta-Hydrolases"/>
    <property type="match status" value="1"/>
</dbReference>
<dbReference type="RefSeq" id="WP_131011349.1">
    <property type="nucleotide sequence ID" value="NZ_SIRE01000002.1"/>
</dbReference>
<dbReference type="Pfam" id="PF00756">
    <property type="entry name" value="Esterase"/>
    <property type="match status" value="1"/>
</dbReference>
<dbReference type="EMBL" id="SIRE01000002">
    <property type="protein sequence ID" value="TBL81564.1"/>
    <property type="molecule type" value="Genomic_DNA"/>
</dbReference>
<organism evidence="1 2">
    <name type="scientific">Paenibacillus thalictri</name>
    <dbReference type="NCBI Taxonomy" id="2527873"/>
    <lineage>
        <taxon>Bacteria</taxon>
        <taxon>Bacillati</taxon>
        <taxon>Bacillota</taxon>
        <taxon>Bacilli</taxon>
        <taxon>Bacillales</taxon>
        <taxon>Paenibacillaceae</taxon>
        <taxon>Paenibacillus</taxon>
    </lineage>
</organism>
<dbReference type="PANTHER" id="PTHR48098:SF3">
    <property type="entry name" value="IRON(III) ENTEROBACTIN ESTERASE"/>
    <property type="match status" value="1"/>
</dbReference>
<evidence type="ECO:0000313" key="1">
    <source>
        <dbReference type="EMBL" id="TBL81564.1"/>
    </source>
</evidence>
<dbReference type="AlphaFoldDB" id="A0A4Q9DWT8"/>
<reference evidence="1 2" key="1">
    <citation type="submission" date="2019-02" db="EMBL/GenBank/DDBJ databases">
        <title>Paenibacillus sp. nov., isolated from surface-sterilized tissue of Thalictrum simplex L.</title>
        <authorList>
            <person name="Tuo L."/>
        </authorList>
    </citation>
    <scope>NUCLEOTIDE SEQUENCE [LARGE SCALE GENOMIC DNA]</scope>
    <source>
        <strain evidence="1 2">N2SHLJ1</strain>
    </source>
</reference>
<proteinExistence type="predicted"/>
<dbReference type="Gene3D" id="3.40.50.1820">
    <property type="entry name" value="alpha/beta hydrolase"/>
    <property type="match status" value="1"/>
</dbReference>
<accession>A0A4Q9DWT8</accession>
<protein>
    <submittedName>
        <fullName evidence="1">Esterase family protein</fullName>
    </submittedName>
</protein>
<gene>
    <name evidence="1" type="ORF">EYB31_00685</name>
</gene>